<evidence type="ECO:0000313" key="4">
    <source>
        <dbReference type="Proteomes" id="UP000828390"/>
    </source>
</evidence>
<protein>
    <submittedName>
        <fullName evidence="2">Uncharacterized protein</fullName>
    </submittedName>
</protein>
<evidence type="ECO:0000313" key="3">
    <source>
        <dbReference type="EMBL" id="KAH3806532.1"/>
    </source>
</evidence>
<evidence type="ECO:0000256" key="1">
    <source>
        <dbReference type="SAM" id="MobiDB-lite"/>
    </source>
</evidence>
<comment type="caution">
    <text evidence="2">The sequence shown here is derived from an EMBL/GenBank/DDBJ whole genome shotgun (WGS) entry which is preliminary data.</text>
</comment>
<gene>
    <name evidence="2" type="ORF">DPMN_134854</name>
    <name evidence="3" type="ORF">DPMN_134855</name>
</gene>
<evidence type="ECO:0000313" key="2">
    <source>
        <dbReference type="EMBL" id="KAH3806531.1"/>
    </source>
</evidence>
<feature type="region of interest" description="Disordered" evidence="1">
    <location>
        <begin position="34"/>
        <end position="54"/>
    </location>
</feature>
<name>A0A9D4G0G6_DREPO</name>
<dbReference type="Proteomes" id="UP000828390">
    <property type="component" value="Unassembled WGS sequence"/>
</dbReference>
<dbReference type="AlphaFoldDB" id="A0A9D4G0G6"/>
<reference evidence="2" key="2">
    <citation type="submission" date="2020-11" db="EMBL/GenBank/DDBJ databases">
        <authorList>
            <person name="McCartney M.A."/>
            <person name="Auch B."/>
            <person name="Kono T."/>
            <person name="Mallez S."/>
            <person name="Becker A."/>
            <person name="Gohl D.M."/>
            <person name="Silverstein K.A.T."/>
            <person name="Koren S."/>
            <person name="Bechman K.B."/>
            <person name="Herman A."/>
            <person name="Abrahante J.E."/>
            <person name="Garbe J."/>
        </authorList>
    </citation>
    <scope>NUCLEOTIDE SEQUENCE</scope>
    <source>
        <strain evidence="2">Duluth1</strain>
        <tissue evidence="2">Whole animal</tissue>
    </source>
</reference>
<sequence length="103" mass="11372">MCRPVHSAVGTLPWVDVGRCRCALQMDGKGLTTMPSENRDLLPGQTTGGKRPGFKKYGKAALRDGLPKEECLDRNLQESVTLDKSGISYKNSIWQEILIPEIV</sequence>
<organism evidence="2 4">
    <name type="scientific">Dreissena polymorpha</name>
    <name type="common">Zebra mussel</name>
    <name type="synonym">Mytilus polymorpha</name>
    <dbReference type="NCBI Taxonomy" id="45954"/>
    <lineage>
        <taxon>Eukaryota</taxon>
        <taxon>Metazoa</taxon>
        <taxon>Spiralia</taxon>
        <taxon>Lophotrochozoa</taxon>
        <taxon>Mollusca</taxon>
        <taxon>Bivalvia</taxon>
        <taxon>Autobranchia</taxon>
        <taxon>Heteroconchia</taxon>
        <taxon>Euheterodonta</taxon>
        <taxon>Imparidentia</taxon>
        <taxon>Neoheterodontei</taxon>
        <taxon>Myida</taxon>
        <taxon>Dreissenoidea</taxon>
        <taxon>Dreissenidae</taxon>
        <taxon>Dreissena</taxon>
    </lineage>
</organism>
<accession>A0A9D4G0G6</accession>
<dbReference type="EMBL" id="JAIWYP010000006">
    <property type="protein sequence ID" value="KAH3806532.1"/>
    <property type="molecule type" value="Genomic_DNA"/>
</dbReference>
<proteinExistence type="predicted"/>
<dbReference type="EMBL" id="JAIWYP010000006">
    <property type="protein sequence ID" value="KAH3806531.1"/>
    <property type="molecule type" value="Genomic_DNA"/>
</dbReference>
<reference evidence="2" key="1">
    <citation type="journal article" date="2019" name="bioRxiv">
        <title>The Genome of the Zebra Mussel, Dreissena polymorpha: A Resource for Invasive Species Research.</title>
        <authorList>
            <person name="McCartney M.A."/>
            <person name="Auch B."/>
            <person name="Kono T."/>
            <person name="Mallez S."/>
            <person name="Zhang Y."/>
            <person name="Obille A."/>
            <person name="Becker A."/>
            <person name="Abrahante J.E."/>
            <person name="Garbe J."/>
            <person name="Badalamenti J.P."/>
            <person name="Herman A."/>
            <person name="Mangelson H."/>
            <person name="Liachko I."/>
            <person name="Sullivan S."/>
            <person name="Sone E.D."/>
            <person name="Koren S."/>
            <person name="Silverstein K.A.T."/>
            <person name="Beckman K.B."/>
            <person name="Gohl D.M."/>
        </authorList>
    </citation>
    <scope>NUCLEOTIDE SEQUENCE</scope>
    <source>
        <strain evidence="2">Duluth1</strain>
        <tissue evidence="2">Whole animal</tissue>
    </source>
</reference>
<keyword evidence="4" id="KW-1185">Reference proteome</keyword>